<dbReference type="GO" id="GO:0042128">
    <property type="term" value="P:nitrate assimilation"/>
    <property type="evidence" value="ECO:0007669"/>
    <property type="project" value="UniProtKB-KW"/>
</dbReference>
<dbReference type="Pfam" id="PF13806">
    <property type="entry name" value="Rieske_2"/>
    <property type="match status" value="1"/>
</dbReference>
<dbReference type="GO" id="GO:0009344">
    <property type="term" value="C:nitrite reductase complex [NAD(P)H]"/>
    <property type="evidence" value="ECO:0007669"/>
    <property type="project" value="TreeGrafter"/>
</dbReference>
<evidence type="ECO:0000259" key="3">
    <source>
        <dbReference type="Pfam" id="PF13806"/>
    </source>
</evidence>
<keyword evidence="5" id="KW-1185">Reference proteome</keyword>
<evidence type="ECO:0000313" key="4">
    <source>
        <dbReference type="EMBL" id="SHF67715.1"/>
    </source>
</evidence>
<reference evidence="5" key="1">
    <citation type="submission" date="2016-11" db="EMBL/GenBank/DDBJ databases">
        <authorList>
            <person name="Varghese N."/>
            <person name="Submissions S."/>
        </authorList>
    </citation>
    <scope>NUCLEOTIDE SEQUENCE [LARGE SCALE GENOMIC DNA]</scope>
    <source>
        <strain evidence="5">DSM 16579</strain>
    </source>
</reference>
<keyword evidence="2" id="KW-0534">Nitrate assimilation</keyword>
<dbReference type="STRING" id="1122206.SAMN02745753_02431"/>
<dbReference type="InterPro" id="IPR036922">
    <property type="entry name" value="Rieske_2Fe-2S_sf"/>
</dbReference>
<evidence type="ECO:0000256" key="1">
    <source>
        <dbReference type="ARBA" id="ARBA00023002"/>
    </source>
</evidence>
<sequence>MTMPWKLICKKEDLVEGAGVAAIVNGEQVAIFYVPESDNQVFAIGNWDPVGKANVLSRGLVAHLQEQWVVASPLYKQHFVLASGQCLEEDISVPHWLAKLEGGEVFIAVN</sequence>
<evidence type="ECO:0000313" key="5">
    <source>
        <dbReference type="Proteomes" id="UP000184517"/>
    </source>
</evidence>
<dbReference type="InterPro" id="IPR012748">
    <property type="entry name" value="Rieske-like_NirD"/>
</dbReference>
<dbReference type="GO" id="GO:0008942">
    <property type="term" value="F:nitrite reductase [NAD(P)H] activity"/>
    <property type="evidence" value="ECO:0007669"/>
    <property type="project" value="InterPro"/>
</dbReference>
<dbReference type="PANTHER" id="PTHR40562:SF1">
    <property type="entry name" value="NITRITE REDUCTASE (NADH) SMALL SUBUNIT"/>
    <property type="match status" value="1"/>
</dbReference>
<dbReference type="InterPro" id="IPR017881">
    <property type="entry name" value="NirD"/>
</dbReference>
<organism evidence="4 5">
    <name type="scientific">Marinomonas polaris DSM 16579</name>
    <dbReference type="NCBI Taxonomy" id="1122206"/>
    <lineage>
        <taxon>Bacteria</taxon>
        <taxon>Pseudomonadati</taxon>
        <taxon>Pseudomonadota</taxon>
        <taxon>Gammaproteobacteria</taxon>
        <taxon>Oceanospirillales</taxon>
        <taxon>Oceanospirillaceae</taxon>
        <taxon>Marinomonas</taxon>
    </lineage>
</organism>
<accession>A0A1M5DLD4</accession>
<proteinExistence type="predicted"/>
<dbReference type="Gene3D" id="2.102.10.10">
    <property type="entry name" value="Rieske [2Fe-2S] iron-sulphur domain"/>
    <property type="match status" value="1"/>
</dbReference>
<feature type="domain" description="Rieske-like [2Fe-2S]" evidence="3">
    <location>
        <begin position="5"/>
        <end position="107"/>
    </location>
</feature>
<dbReference type="NCBIfam" id="TIGR02378">
    <property type="entry name" value="nirD_assim_sml"/>
    <property type="match status" value="1"/>
</dbReference>
<dbReference type="GO" id="GO:0051537">
    <property type="term" value="F:2 iron, 2 sulfur cluster binding"/>
    <property type="evidence" value="ECO:0007669"/>
    <property type="project" value="InterPro"/>
</dbReference>
<name>A0A1M5DLD4_9GAMM</name>
<keyword evidence="1" id="KW-0560">Oxidoreductase</keyword>
<dbReference type="CDD" id="cd03529">
    <property type="entry name" value="Rieske_NirD"/>
    <property type="match status" value="1"/>
</dbReference>
<protein>
    <submittedName>
        <fullName evidence="4">Assimilatory nitrite reductase (NAD(P)H) small subunit</fullName>
    </submittedName>
</protein>
<dbReference type="PANTHER" id="PTHR40562">
    <property type="match status" value="1"/>
</dbReference>
<gene>
    <name evidence="4" type="ORF">SAMN02745753_02431</name>
</gene>
<dbReference type="EMBL" id="FQVF01000010">
    <property type="protein sequence ID" value="SHF67715.1"/>
    <property type="molecule type" value="Genomic_DNA"/>
</dbReference>
<dbReference type="OrthoDB" id="516687at2"/>
<dbReference type="SUPFAM" id="SSF50022">
    <property type="entry name" value="ISP domain"/>
    <property type="match status" value="1"/>
</dbReference>
<dbReference type="Proteomes" id="UP000184517">
    <property type="component" value="Unassembled WGS sequence"/>
</dbReference>
<dbReference type="AlphaFoldDB" id="A0A1M5DLD4"/>
<dbReference type="RefSeq" id="WP_084122393.1">
    <property type="nucleotide sequence ID" value="NZ_FQVF01000010.1"/>
</dbReference>
<evidence type="ECO:0000256" key="2">
    <source>
        <dbReference type="ARBA" id="ARBA00023063"/>
    </source>
</evidence>
<dbReference type="PROSITE" id="PS51300">
    <property type="entry name" value="NIRD"/>
    <property type="match status" value="1"/>
</dbReference>